<dbReference type="STRING" id="1793963.AXI58_17625"/>
<reference evidence="3" key="1">
    <citation type="submission" date="2016-02" db="EMBL/GenBank/DDBJ databases">
        <authorList>
            <person name="Dunlap C."/>
        </authorList>
    </citation>
    <scope>NUCLEOTIDE SEQUENCE [LARGE SCALE GENOMIC DNA]</scope>
    <source>
        <strain evidence="3">NRRL B-41092</strain>
    </source>
</reference>
<dbReference type="RefSeq" id="WP_061522080.1">
    <property type="nucleotide sequence ID" value="NZ_JARLZY010000032.1"/>
</dbReference>
<keyword evidence="3" id="KW-1185">Reference proteome</keyword>
<accession>A0A150F618</accession>
<dbReference type="AlphaFoldDB" id="A0A150F618"/>
<gene>
    <name evidence="2" type="ORF">AXI58_17625</name>
</gene>
<proteinExistence type="predicted"/>
<protein>
    <submittedName>
        <fullName evidence="2">Uncharacterized protein</fullName>
    </submittedName>
</protein>
<organism evidence="2 3">
    <name type="scientific">Bacillus nakamurai</name>
    <dbReference type="NCBI Taxonomy" id="1793963"/>
    <lineage>
        <taxon>Bacteria</taxon>
        <taxon>Bacillati</taxon>
        <taxon>Bacillota</taxon>
        <taxon>Bacilli</taxon>
        <taxon>Bacillales</taxon>
        <taxon>Bacillaceae</taxon>
        <taxon>Bacillus</taxon>
    </lineage>
</organism>
<evidence type="ECO:0000256" key="1">
    <source>
        <dbReference type="SAM" id="Phobius"/>
    </source>
</evidence>
<feature type="transmembrane region" description="Helical" evidence="1">
    <location>
        <begin position="159"/>
        <end position="177"/>
    </location>
</feature>
<evidence type="ECO:0000313" key="3">
    <source>
        <dbReference type="Proteomes" id="UP000075430"/>
    </source>
</evidence>
<keyword evidence="1" id="KW-1133">Transmembrane helix</keyword>
<dbReference type="EMBL" id="LSBA01000018">
    <property type="protein sequence ID" value="KXZ18003.1"/>
    <property type="molecule type" value="Genomic_DNA"/>
</dbReference>
<sequence>MKTLKIMITLFFGVLFLILNGGYFVYCISSPGYYQNTKFTTNDIKRLEKLYHIDFPNDAKFTKIIEQQTGLGGDSFVSLYVNVPSEHAKPLLTGYAFLPINYGNGTSTQYGVTVSKSNEGKTELRFAKEDEKGTISSRIKNNPHWEYKGITGTYYLRTAAFYNALFFLITVPVFYLIHKK</sequence>
<keyword evidence="1" id="KW-0472">Membrane</keyword>
<name>A0A150F618_9BACI</name>
<dbReference type="OrthoDB" id="2912612at2"/>
<keyword evidence="1" id="KW-0812">Transmembrane</keyword>
<evidence type="ECO:0000313" key="2">
    <source>
        <dbReference type="EMBL" id="KXZ18003.1"/>
    </source>
</evidence>
<comment type="caution">
    <text evidence="2">The sequence shown here is derived from an EMBL/GenBank/DDBJ whole genome shotgun (WGS) entry which is preliminary data.</text>
</comment>
<dbReference type="Proteomes" id="UP000075430">
    <property type="component" value="Unassembled WGS sequence"/>
</dbReference>